<reference evidence="2 3" key="1">
    <citation type="journal article" date="2015" name="Genome Announc.">
        <title>Draft Genome Sequence and Gene Annotation of the Entomopathogenic Fungus Verticillium hemipterigenum.</title>
        <authorList>
            <person name="Horn F."/>
            <person name="Habel A."/>
            <person name="Scharf D.H."/>
            <person name="Dworschak J."/>
            <person name="Brakhage A.A."/>
            <person name="Guthke R."/>
            <person name="Hertweck C."/>
            <person name="Linde J."/>
        </authorList>
    </citation>
    <scope>NUCLEOTIDE SEQUENCE [LARGE SCALE GENOMIC DNA]</scope>
</reference>
<name>A0A0A1T1I8_9HYPO</name>
<evidence type="ECO:0000313" key="2">
    <source>
        <dbReference type="EMBL" id="CEJ87780.1"/>
    </source>
</evidence>
<sequence>MRFNNLLSTLVLGLQAGLVASEAAINQTENDSSADLFKRLLPSTITIELGPNGHGDGRTGGIGGSLGTFGLGTCVGMATVGDPADGVGIDKVVAHLVCADADEGLPKWKAAIEKAKMRNPFTILYVMDPHLWLSYAPVQDAADRQDLFKRQNDCHAAAEKAARAIGGAKVLTRNQIRPPQPISELEVLSNREILAGGVSVHAGI</sequence>
<feature type="chain" id="PRO_5001978791" evidence="1">
    <location>
        <begin position="22"/>
        <end position="204"/>
    </location>
</feature>
<organism evidence="2 3">
    <name type="scientific">[Torrubiella] hemipterigena</name>
    <dbReference type="NCBI Taxonomy" id="1531966"/>
    <lineage>
        <taxon>Eukaryota</taxon>
        <taxon>Fungi</taxon>
        <taxon>Dikarya</taxon>
        <taxon>Ascomycota</taxon>
        <taxon>Pezizomycotina</taxon>
        <taxon>Sordariomycetes</taxon>
        <taxon>Hypocreomycetidae</taxon>
        <taxon>Hypocreales</taxon>
        <taxon>Clavicipitaceae</taxon>
        <taxon>Clavicipitaceae incertae sedis</taxon>
        <taxon>'Torrubiella' clade</taxon>
    </lineage>
</organism>
<evidence type="ECO:0000313" key="3">
    <source>
        <dbReference type="Proteomes" id="UP000039046"/>
    </source>
</evidence>
<keyword evidence="1" id="KW-0732">Signal</keyword>
<gene>
    <name evidence="2" type="ORF">VHEMI04512</name>
</gene>
<evidence type="ECO:0000256" key="1">
    <source>
        <dbReference type="SAM" id="SignalP"/>
    </source>
</evidence>
<protein>
    <submittedName>
        <fullName evidence="2">Uncharacterized protein</fullName>
    </submittedName>
</protein>
<dbReference type="EMBL" id="CDHN01000002">
    <property type="protein sequence ID" value="CEJ87780.1"/>
    <property type="molecule type" value="Genomic_DNA"/>
</dbReference>
<feature type="signal peptide" evidence="1">
    <location>
        <begin position="1"/>
        <end position="21"/>
    </location>
</feature>
<dbReference type="Proteomes" id="UP000039046">
    <property type="component" value="Unassembled WGS sequence"/>
</dbReference>
<dbReference type="AlphaFoldDB" id="A0A0A1T1I8"/>
<accession>A0A0A1T1I8</accession>
<dbReference type="HOGENOM" id="CLU_1344080_0_0_1"/>
<proteinExistence type="predicted"/>
<keyword evidence="3" id="KW-1185">Reference proteome</keyword>